<feature type="compositionally biased region" description="Basic and acidic residues" evidence="1">
    <location>
        <begin position="286"/>
        <end position="299"/>
    </location>
</feature>
<dbReference type="InterPro" id="IPR035979">
    <property type="entry name" value="RBD_domain_sf"/>
</dbReference>
<dbReference type="Pfam" id="PF16294">
    <property type="entry name" value="RSB_motif"/>
    <property type="match status" value="1"/>
</dbReference>
<dbReference type="PANTHER" id="PTHR46589">
    <property type="entry name" value="APOPTOTIC CHROMATIN CONDENSATION INDUCER IN THE NUCLEUS"/>
    <property type="match status" value="1"/>
</dbReference>
<feature type="region of interest" description="Disordered" evidence="1">
    <location>
        <begin position="330"/>
        <end position="537"/>
    </location>
</feature>
<dbReference type="Gene3D" id="3.30.70.330">
    <property type="match status" value="1"/>
</dbReference>
<feature type="region of interest" description="Disordered" evidence="1">
    <location>
        <begin position="682"/>
        <end position="806"/>
    </location>
</feature>
<feature type="compositionally biased region" description="Basic and acidic residues" evidence="1">
    <location>
        <begin position="217"/>
        <end position="267"/>
    </location>
</feature>
<dbReference type="InterPro" id="IPR003034">
    <property type="entry name" value="SAP_dom"/>
</dbReference>
<feature type="compositionally biased region" description="Polar residues" evidence="1">
    <location>
        <begin position="342"/>
        <end position="351"/>
    </location>
</feature>
<proteinExistence type="predicted"/>
<evidence type="ECO:0000256" key="1">
    <source>
        <dbReference type="SAM" id="MobiDB-lite"/>
    </source>
</evidence>
<dbReference type="Gene3D" id="1.10.720.30">
    <property type="entry name" value="SAP domain"/>
    <property type="match status" value="1"/>
</dbReference>
<feature type="compositionally biased region" description="Polar residues" evidence="1">
    <location>
        <begin position="895"/>
        <end position="905"/>
    </location>
</feature>
<evidence type="ECO:0000313" key="5">
    <source>
        <dbReference type="WBParaSite" id="ASIM_0001273801-mRNA-1"/>
    </source>
</evidence>
<dbReference type="InterPro" id="IPR032552">
    <property type="entry name" value="RSB_motif"/>
</dbReference>
<evidence type="ECO:0000259" key="2">
    <source>
        <dbReference type="PROSITE" id="PS50800"/>
    </source>
</evidence>
<feature type="region of interest" description="Disordered" evidence="1">
    <location>
        <begin position="97"/>
        <end position="299"/>
    </location>
</feature>
<feature type="compositionally biased region" description="Low complexity" evidence="1">
    <location>
        <begin position="56"/>
        <end position="67"/>
    </location>
</feature>
<dbReference type="InterPro" id="IPR012677">
    <property type="entry name" value="Nucleotide-bd_a/b_plait_sf"/>
</dbReference>
<dbReference type="CDD" id="cd12432">
    <property type="entry name" value="RRM_ACINU"/>
    <property type="match status" value="1"/>
</dbReference>
<feature type="compositionally biased region" description="Basic and acidic residues" evidence="1">
    <location>
        <begin position="152"/>
        <end position="178"/>
    </location>
</feature>
<dbReference type="PROSITE" id="PS50800">
    <property type="entry name" value="SAP"/>
    <property type="match status" value="1"/>
</dbReference>
<feature type="region of interest" description="Disordered" evidence="1">
    <location>
        <begin position="841"/>
        <end position="927"/>
    </location>
</feature>
<feature type="compositionally biased region" description="Basic and acidic residues" evidence="1">
    <location>
        <begin position="185"/>
        <end position="199"/>
    </location>
</feature>
<dbReference type="SUPFAM" id="SSF68906">
    <property type="entry name" value="SAP domain"/>
    <property type="match status" value="1"/>
</dbReference>
<feature type="compositionally biased region" description="Basic and acidic residues" evidence="1">
    <location>
        <begin position="407"/>
        <end position="449"/>
    </location>
</feature>
<dbReference type="EMBL" id="UYRR01031151">
    <property type="protein sequence ID" value="VDK46819.1"/>
    <property type="molecule type" value="Genomic_DNA"/>
</dbReference>
<keyword evidence="4" id="KW-1185">Reference proteome</keyword>
<reference evidence="3 4" key="2">
    <citation type="submission" date="2018-11" db="EMBL/GenBank/DDBJ databases">
        <authorList>
            <consortium name="Pathogen Informatics"/>
        </authorList>
    </citation>
    <scope>NUCLEOTIDE SEQUENCE [LARGE SCALE GENOMIC DNA]</scope>
</reference>
<gene>
    <name evidence="3" type="ORF">ASIM_LOCUS12204</name>
</gene>
<feature type="compositionally biased region" description="Polar residues" evidence="1">
    <location>
        <begin position="475"/>
        <end position="489"/>
    </location>
</feature>
<reference evidence="5" key="1">
    <citation type="submission" date="2017-02" db="UniProtKB">
        <authorList>
            <consortium name="WormBaseParasite"/>
        </authorList>
    </citation>
    <scope>IDENTIFICATION</scope>
</reference>
<evidence type="ECO:0000313" key="4">
    <source>
        <dbReference type="Proteomes" id="UP000267096"/>
    </source>
</evidence>
<dbReference type="Proteomes" id="UP000267096">
    <property type="component" value="Unassembled WGS sequence"/>
</dbReference>
<dbReference type="SMART" id="SM00513">
    <property type="entry name" value="SAP"/>
    <property type="match status" value="1"/>
</dbReference>
<organism evidence="5">
    <name type="scientific">Anisakis simplex</name>
    <name type="common">Herring worm</name>
    <dbReference type="NCBI Taxonomy" id="6269"/>
    <lineage>
        <taxon>Eukaryota</taxon>
        <taxon>Metazoa</taxon>
        <taxon>Ecdysozoa</taxon>
        <taxon>Nematoda</taxon>
        <taxon>Chromadorea</taxon>
        <taxon>Rhabditida</taxon>
        <taxon>Spirurina</taxon>
        <taxon>Ascaridomorpha</taxon>
        <taxon>Ascaridoidea</taxon>
        <taxon>Anisakidae</taxon>
        <taxon>Anisakis</taxon>
        <taxon>Anisakis simplex complex</taxon>
    </lineage>
</organism>
<evidence type="ECO:0000313" key="3">
    <source>
        <dbReference type="EMBL" id="VDK46819.1"/>
    </source>
</evidence>
<dbReference type="AlphaFoldDB" id="A0A0M3JWR1"/>
<dbReference type="GO" id="GO:0071011">
    <property type="term" value="C:precatalytic spliceosome"/>
    <property type="evidence" value="ECO:0007669"/>
    <property type="project" value="TreeGrafter"/>
</dbReference>
<dbReference type="SUPFAM" id="SSF54928">
    <property type="entry name" value="RNA-binding domain, RBD"/>
    <property type="match status" value="1"/>
</dbReference>
<feature type="compositionally biased region" description="Basic and acidic residues" evidence="1">
    <location>
        <begin position="769"/>
        <end position="785"/>
    </location>
</feature>
<protein>
    <submittedName>
        <fullName evidence="5">Apoptotic chromatin condensation inducer in the nucleus (inferred by orthology to a human protein)</fullName>
    </submittedName>
</protein>
<dbReference type="WBParaSite" id="ASIM_0001273801-mRNA-1">
    <property type="protein sequence ID" value="ASIM_0001273801-mRNA-1"/>
    <property type="gene ID" value="ASIM_0001273801"/>
</dbReference>
<sequence>MDDQQEPILNGRAICEFKVVELKEELGKRGLSKIGTKIVLYERLKEHLISTIAASKQAEQESAAAVKSTSDESGSSTANPFVAEYLAKQQVALMAARKDAEEARRAVSAPDDQTNSPQHKAVTVSKRSDSEKQSGTPDKKITRRSPRLGSPQKDRDKTVSVEEQNGKEFREVGERTADENITNETSKRATAKKESLKDEDISEGAEQVNEKNSNADIRNDDDAKDELSADADVKVEISKEDTTKSEKRNGNRDIKNSEEADEGERSSKNLYPDNTKASVSPSKHSPHADEDVDLPKDHNEKVSVSSTIFLDSTCEDIDDKKVNVISEDVVDSSCDASKETHSISSDTATPPTTEPKIGVKETEATMEHSKSENLSEEGIIVSEETTQEDDVDSLSLNMIDQQQQHSDSMRKQDEECRKDAVKKRAEGASERRWKGSNEELLENNKERVVTVDVRTSSKNKSSDERHFQLSDMQPHETTSIHSDTSVSLSDTRRRISVADSEESDNNNNNEDDDMKEKTEELDYEEVPQQASMSSSLEKKDEILCSKVEVAETSTRRISSSNEVIHGSDDEKNVTIDGFVRQRSVSPARYPVNQVLMIRQLTRPFTSKQLQQMLATYGTIVENGFWIDNIKSTCIVKYSTIEEAIVARGRLHNVVWPIHSPKALKVDYSDDEGLAKHIASDATNASTASAVTPKAKRSFGGVPSSENVMATSTLRISVSVNDEQRSVQPSATRSSRTGHHKHNDNASKTNENASDRKKPHSKSPPGRSDAPSEKRSRQERRDLHSGERKHRSSPEAKQPIQDAEKSVKTADELFKKTVTQPSIYYVALTDEQIIERTKRKQGVETCEMLSEKKSADGAVSKMSSSSKKEDVGDKGKKRLKTNLSSEKHHHAAAVITINSQSEMSASSRHHTSNRHRDRSPSSTQRHHH</sequence>
<dbReference type="GO" id="GO:0003723">
    <property type="term" value="F:RNA binding"/>
    <property type="evidence" value="ECO:0007669"/>
    <property type="project" value="TreeGrafter"/>
</dbReference>
<dbReference type="Pfam" id="PF02037">
    <property type="entry name" value="SAP"/>
    <property type="match status" value="1"/>
</dbReference>
<accession>A0A0M3JWR1</accession>
<feature type="compositionally biased region" description="Acidic residues" evidence="1">
    <location>
        <begin position="499"/>
        <end position="513"/>
    </location>
</feature>
<feature type="domain" description="SAP" evidence="2">
    <location>
        <begin position="14"/>
        <end position="48"/>
    </location>
</feature>
<name>A0A0M3JWR1_ANISI</name>
<feature type="compositionally biased region" description="Polar residues" evidence="1">
    <location>
        <begin position="703"/>
        <end position="734"/>
    </location>
</feature>
<dbReference type="InterPro" id="IPR034257">
    <property type="entry name" value="Acinus_RRM"/>
</dbReference>
<feature type="compositionally biased region" description="Basic and acidic residues" evidence="1">
    <location>
        <begin position="126"/>
        <end position="140"/>
    </location>
</feature>
<feature type="compositionally biased region" description="Polar residues" evidence="1">
    <location>
        <begin position="394"/>
        <end position="406"/>
    </location>
</feature>
<dbReference type="PANTHER" id="PTHR46589:SF1">
    <property type="entry name" value="APOPTOTIC CHROMATIN CONDENSATION INDUCER IN THE NUCLEUS"/>
    <property type="match status" value="1"/>
</dbReference>
<feature type="compositionally biased region" description="Basic and acidic residues" evidence="1">
    <location>
        <begin position="357"/>
        <end position="373"/>
    </location>
</feature>
<feature type="region of interest" description="Disordered" evidence="1">
    <location>
        <begin position="56"/>
        <end position="77"/>
    </location>
</feature>
<feature type="compositionally biased region" description="Basic residues" evidence="1">
    <location>
        <begin position="906"/>
        <end position="916"/>
    </location>
</feature>
<dbReference type="InterPro" id="IPR052793">
    <property type="entry name" value="EJC-associated_protein"/>
</dbReference>
<dbReference type="GO" id="GO:0008380">
    <property type="term" value="P:RNA splicing"/>
    <property type="evidence" value="ECO:0007669"/>
    <property type="project" value="TreeGrafter"/>
</dbReference>
<feature type="compositionally biased region" description="Low complexity" evidence="1">
    <location>
        <begin position="682"/>
        <end position="691"/>
    </location>
</feature>
<dbReference type="InterPro" id="IPR036361">
    <property type="entry name" value="SAP_dom_sf"/>
</dbReference>
<dbReference type="OrthoDB" id="5348404at2759"/>
<dbReference type="GO" id="GO:0061574">
    <property type="term" value="C:ASAP complex"/>
    <property type="evidence" value="ECO:0007669"/>
    <property type="project" value="TreeGrafter"/>
</dbReference>